<evidence type="ECO:0000313" key="3">
    <source>
        <dbReference type="Proteomes" id="UP000198287"/>
    </source>
</evidence>
<feature type="transmembrane region" description="Helical" evidence="1">
    <location>
        <begin position="44"/>
        <end position="66"/>
    </location>
</feature>
<keyword evidence="3" id="KW-1185">Reference proteome</keyword>
<dbReference type="EMBL" id="LNIX01000018">
    <property type="protein sequence ID" value="OXA44978.1"/>
    <property type="molecule type" value="Genomic_DNA"/>
</dbReference>
<feature type="transmembrane region" description="Helical" evidence="1">
    <location>
        <begin position="78"/>
        <end position="103"/>
    </location>
</feature>
<feature type="transmembrane region" description="Helical" evidence="1">
    <location>
        <begin position="195"/>
        <end position="226"/>
    </location>
</feature>
<keyword evidence="1" id="KW-0472">Membrane</keyword>
<evidence type="ECO:0000256" key="1">
    <source>
        <dbReference type="SAM" id="Phobius"/>
    </source>
</evidence>
<keyword evidence="1" id="KW-1133">Transmembrane helix</keyword>
<protein>
    <recommendedName>
        <fullName evidence="4">Gustatory receptor</fullName>
    </recommendedName>
</protein>
<dbReference type="Proteomes" id="UP000198287">
    <property type="component" value="Unassembled WGS sequence"/>
</dbReference>
<proteinExistence type="predicted"/>
<feature type="transmembrane region" description="Helical" evidence="1">
    <location>
        <begin position="306"/>
        <end position="331"/>
    </location>
</feature>
<evidence type="ECO:0000313" key="2">
    <source>
        <dbReference type="EMBL" id="OXA44978.1"/>
    </source>
</evidence>
<reference evidence="2 3" key="1">
    <citation type="submission" date="2015-12" db="EMBL/GenBank/DDBJ databases">
        <title>The genome of Folsomia candida.</title>
        <authorList>
            <person name="Faddeeva A."/>
            <person name="Derks M.F."/>
            <person name="Anvar Y."/>
            <person name="Smit S."/>
            <person name="Van Straalen N."/>
            <person name="Roelofs D."/>
        </authorList>
    </citation>
    <scope>NUCLEOTIDE SEQUENCE [LARGE SCALE GENOMIC DNA]</scope>
    <source>
        <strain evidence="2 3">VU population</strain>
        <tissue evidence="2">Whole body</tissue>
    </source>
</reference>
<gene>
    <name evidence="2" type="ORF">Fcan01_19854</name>
</gene>
<sequence>MENSNLLFNVLHHHSYLFAHLPPLPLYWDRKTGKMHFDLTLKRILLSFLLLLTIPFGSSVSLYLLLRRLYGVQTFSVAALITFLAGVIFSVMGGGIGCCYFLFGGDYAIGVNAAIDLVKNSENDKKKPSNKRRYRNIKPLLTSTSFIMQIVLDGYSIFFAVLPPILTAFILYVGVDPYRFFIRGFLLPDLASDNAVKIVVILCRAVMIYLNVTIAGQVLSLTLILFPGRSINVDVAANKFISELDQKDVTLDMDGFSNALAKYKEIQLTIHILGKPERSITLILMGTGFWISVIMNFLTLRPLIEMPLYLVCPVTALSVPVVTAITVPYSARIQEKSEQLKILLLKHLAKSQHRNNLSKHEFKICFKDLKYLRDIKLYAGLGDFRLFGLTAGVTLEYLRAILEYTITLLMW</sequence>
<name>A0A226DJ10_FOLCA</name>
<comment type="caution">
    <text evidence="2">The sequence shown here is derived from an EMBL/GenBank/DDBJ whole genome shotgun (WGS) entry which is preliminary data.</text>
</comment>
<keyword evidence="1" id="KW-0812">Transmembrane</keyword>
<dbReference type="AlphaFoldDB" id="A0A226DJ10"/>
<accession>A0A226DJ10</accession>
<feature type="transmembrane region" description="Helical" evidence="1">
    <location>
        <begin position="280"/>
        <end position="300"/>
    </location>
</feature>
<organism evidence="2 3">
    <name type="scientific">Folsomia candida</name>
    <name type="common">Springtail</name>
    <dbReference type="NCBI Taxonomy" id="158441"/>
    <lineage>
        <taxon>Eukaryota</taxon>
        <taxon>Metazoa</taxon>
        <taxon>Ecdysozoa</taxon>
        <taxon>Arthropoda</taxon>
        <taxon>Hexapoda</taxon>
        <taxon>Collembola</taxon>
        <taxon>Entomobryomorpha</taxon>
        <taxon>Isotomoidea</taxon>
        <taxon>Isotomidae</taxon>
        <taxon>Proisotominae</taxon>
        <taxon>Folsomia</taxon>
    </lineage>
</organism>
<evidence type="ECO:0008006" key="4">
    <source>
        <dbReference type="Google" id="ProtNLM"/>
    </source>
</evidence>
<feature type="transmembrane region" description="Helical" evidence="1">
    <location>
        <begin position="155"/>
        <end position="175"/>
    </location>
</feature>